<keyword evidence="1" id="KW-1133">Transmembrane helix</keyword>
<gene>
    <name evidence="2" type="ORF">BT96DRAFT_920115</name>
</gene>
<evidence type="ECO:0000313" key="3">
    <source>
        <dbReference type="Proteomes" id="UP000799118"/>
    </source>
</evidence>
<name>A0A6A4HR06_9AGAR</name>
<evidence type="ECO:0000256" key="1">
    <source>
        <dbReference type="SAM" id="Phobius"/>
    </source>
</evidence>
<dbReference type="AlphaFoldDB" id="A0A6A4HR06"/>
<keyword evidence="1" id="KW-0472">Membrane</keyword>
<proteinExistence type="predicted"/>
<keyword evidence="1" id="KW-0812">Transmembrane</keyword>
<reference evidence="2" key="1">
    <citation type="journal article" date="2019" name="Environ. Microbiol.">
        <title>Fungal ecological strategies reflected in gene transcription - a case study of two litter decomposers.</title>
        <authorList>
            <person name="Barbi F."/>
            <person name="Kohler A."/>
            <person name="Barry K."/>
            <person name="Baskaran P."/>
            <person name="Daum C."/>
            <person name="Fauchery L."/>
            <person name="Ihrmark K."/>
            <person name="Kuo A."/>
            <person name="LaButti K."/>
            <person name="Lipzen A."/>
            <person name="Morin E."/>
            <person name="Grigoriev I.V."/>
            <person name="Henrissat B."/>
            <person name="Lindahl B."/>
            <person name="Martin F."/>
        </authorList>
    </citation>
    <scope>NUCLEOTIDE SEQUENCE</scope>
    <source>
        <strain evidence="2">JB14</strain>
    </source>
</reference>
<evidence type="ECO:0000313" key="2">
    <source>
        <dbReference type="EMBL" id="KAE9399464.1"/>
    </source>
</evidence>
<keyword evidence="3" id="KW-1185">Reference proteome</keyword>
<feature type="transmembrane region" description="Helical" evidence="1">
    <location>
        <begin position="234"/>
        <end position="263"/>
    </location>
</feature>
<accession>A0A6A4HR06</accession>
<dbReference type="EMBL" id="ML769469">
    <property type="protein sequence ID" value="KAE9399464.1"/>
    <property type="molecule type" value="Genomic_DNA"/>
</dbReference>
<organism evidence="2 3">
    <name type="scientific">Gymnopus androsaceus JB14</name>
    <dbReference type="NCBI Taxonomy" id="1447944"/>
    <lineage>
        <taxon>Eukaryota</taxon>
        <taxon>Fungi</taxon>
        <taxon>Dikarya</taxon>
        <taxon>Basidiomycota</taxon>
        <taxon>Agaricomycotina</taxon>
        <taxon>Agaricomycetes</taxon>
        <taxon>Agaricomycetidae</taxon>
        <taxon>Agaricales</taxon>
        <taxon>Marasmiineae</taxon>
        <taxon>Omphalotaceae</taxon>
        <taxon>Gymnopus</taxon>
    </lineage>
</organism>
<dbReference type="OrthoDB" id="3158487at2759"/>
<dbReference type="Proteomes" id="UP000799118">
    <property type="component" value="Unassembled WGS sequence"/>
</dbReference>
<protein>
    <submittedName>
        <fullName evidence="2">Uncharacterized protein</fullName>
    </submittedName>
</protein>
<sequence>MDVWQYSYIYNSSFEIVAETGNPNTSLPVLEVYYLEGYNNTWPTNVSDPAEFPDNPRGVRCEFLNATYEATTSFVNNTQTSTTHMKEFTGSGILPGLNSYLAPIYTNSPPPLYQSTQNITFAFRSIVNIFDSLMIGGEPISPLGSGPSFIQTQAVSTPLFVFKSTNSATSAYPEFVDTFSLSPTFQGNLSHGIQELLGNITLAFVNEKMAFTNVSATVTPGTTQYAYTPWKLCLIYGLVFGLSLIVAAYGLSCLHVNGIAATFDMENIIKMSAESSRLHTAALRPRFSMTHVKGMLVSDGHSTRFVLDES</sequence>